<keyword evidence="9" id="KW-1185">Reference proteome</keyword>
<evidence type="ECO:0000256" key="2">
    <source>
        <dbReference type="ARBA" id="ARBA00006676"/>
    </source>
</evidence>
<name>A0ABU9C093_9BURK</name>
<dbReference type="RefSeq" id="WP_341428959.1">
    <property type="nucleotide sequence ID" value="NZ_JBBUTG010000030.1"/>
</dbReference>
<evidence type="ECO:0000313" key="8">
    <source>
        <dbReference type="EMBL" id="MEK8034530.1"/>
    </source>
</evidence>
<sequence>MNELSISADDLRRLPKVLLHEHLDGGLSHRTLLALLRSRGIEPPAPDEAGLAAWFEARAHAGSLVEYLKGFELTVAAMAEPAAMQAVAYEAAKSARDDGCVLAEFRMAPLLLESDHVSAEAAIEALLAGLIRSPMPCGLILCAMRHEPPERSERVARLAIRYRNEGVVGFDLAGPEAGFPPSGHAKALALVRDQGVSITLHAGEADVADRVLEAAQLGARRIGHGVRLADWLGSPDGQTRLAQVREKDVHLELCPSSNVHTGAVPSLPEHPIGRLWHAGLSLSYHTDNRLMSCTTMSQEAALLLRHQGLAAADLLAMGRQAAARSFLPEADRQQALAQFDAWDAGAA</sequence>
<dbReference type="PANTHER" id="PTHR11409">
    <property type="entry name" value="ADENOSINE DEAMINASE"/>
    <property type="match status" value="1"/>
</dbReference>
<dbReference type="Pfam" id="PF00962">
    <property type="entry name" value="A_deaminase"/>
    <property type="match status" value="1"/>
</dbReference>
<accession>A0ABU9C093</accession>
<keyword evidence="4" id="KW-0479">Metal-binding</keyword>
<keyword evidence="6" id="KW-0862">Zinc</keyword>
<organism evidence="8 9">
    <name type="scientific">Ideonella lacteola</name>
    <dbReference type="NCBI Taxonomy" id="2984193"/>
    <lineage>
        <taxon>Bacteria</taxon>
        <taxon>Pseudomonadati</taxon>
        <taxon>Pseudomonadota</taxon>
        <taxon>Betaproteobacteria</taxon>
        <taxon>Burkholderiales</taxon>
        <taxon>Sphaerotilaceae</taxon>
        <taxon>Ideonella</taxon>
    </lineage>
</organism>
<dbReference type="PANTHER" id="PTHR11409:SF43">
    <property type="entry name" value="ADENOSINE DEAMINASE"/>
    <property type="match status" value="1"/>
</dbReference>
<dbReference type="GO" id="GO:0016787">
    <property type="term" value="F:hydrolase activity"/>
    <property type="evidence" value="ECO:0007669"/>
    <property type="project" value="UniProtKB-KW"/>
</dbReference>
<evidence type="ECO:0000256" key="5">
    <source>
        <dbReference type="ARBA" id="ARBA00022801"/>
    </source>
</evidence>
<evidence type="ECO:0000256" key="1">
    <source>
        <dbReference type="ARBA" id="ARBA00001947"/>
    </source>
</evidence>
<evidence type="ECO:0000259" key="7">
    <source>
        <dbReference type="Pfam" id="PF00962"/>
    </source>
</evidence>
<dbReference type="EMBL" id="JBBUTG010000030">
    <property type="protein sequence ID" value="MEK8034530.1"/>
    <property type="molecule type" value="Genomic_DNA"/>
</dbReference>
<dbReference type="Proteomes" id="UP001371218">
    <property type="component" value="Unassembled WGS sequence"/>
</dbReference>
<comment type="cofactor">
    <cofactor evidence="1">
        <name>Zn(2+)</name>
        <dbReference type="ChEBI" id="CHEBI:29105"/>
    </cofactor>
</comment>
<evidence type="ECO:0000256" key="3">
    <source>
        <dbReference type="ARBA" id="ARBA00012784"/>
    </source>
</evidence>
<keyword evidence="5 8" id="KW-0378">Hydrolase</keyword>
<dbReference type="SUPFAM" id="SSF51556">
    <property type="entry name" value="Metallo-dependent hydrolases"/>
    <property type="match status" value="1"/>
</dbReference>
<gene>
    <name evidence="8" type="ORF">AACH06_27185</name>
</gene>
<evidence type="ECO:0000313" key="9">
    <source>
        <dbReference type="Proteomes" id="UP001371218"/>
    </source>
</evidence>
<proteinExistence type="inferred from homology"/>
<reference evidence="8 9" key="1">
    <citation type="submission" date="2024-04" db="EMBL/GenBank/DDBJ databases">
        <title>Novel species of the genus Ideonella isolated from streams.</title>
        <authorList>
            <person name="Lu H."/>
        </authorList>
    </citation>
    <scope>NUCLEOTIDE SEQUENCE [LARGE SCALE GENOMIC DNA]</scope>
    <source>
        <strain evidence="8 9">DXS29W</strain>
    </source>
</reference>
<dbReference type="InterPro" id="IPR001365">
    <property type="entry name" value="A_deaminase_dom"/>
</dbReference>
<evidence type="ECO:0000256" key="6">
    <source>
        <dbReference type="ARBA" id="ARBA00022833"/>
    </source>
</evidence>
<protein>
    <recommendedName>
        <fullName evidence="3">adenosine deaminase</fullName>
        <ecNumber evidence="3">3.5.4.4</ecNumber>
    </recommendedName>
</protein>
<dbReference type="InterPro" id="IPR032466">
    <property type="entry name" value="Metal_Hydrolase"/>
</dbReference>
<dbReference type="InterPro" id="IPR006330">
    <property type="entry name" value="Ado/ade_deaminase"/>
</dbReference>
<dbReference type="EC" id="3.5.4.4" evidence="3"/>
<dbReference type="Gene3D" id="3.20.20.140">
    <property type="entry name" value="Metal-dependent hydrolases"/>
    <property type="match status" value="1"/>
</dbReference>
<comment type="similarity">
    <text evidence="2">Belongs to the metallo-dependent hydrolases superfamily. Adenosine and AMP deaminases family.</text>
</comment>
<comment type="caution">
    <text evidence="8">The sequence shown here is derived from an EMBL/GenBank/DDBJ whole genome shotgun (WGS) entry which is preliminary data.</text>
</comment>
<evidence type="ECO:0000256" key="4">
    <source>
        <dbReference type="ARBA" id="ARBA00022723"/>
    </source>
</evidence>
<feature type="domain" description="Adenosine deaminase" evidence="7">
    <location>
        <begin position="15"/>
        <end position="339"/>
    </location>
</feature>